<dbReference type="InterPro" id="IPR038725">
    <property type="entry name" value="YdaG_split_barrel_FMN-bd"/>
</dbReference>
<accession>A0ABS1DWU4</accession>
<feature type="domain" description="General stress protein FMN-binding split barrel" evidence="1">
    <location>
        <begin position="12"/>
        <end position="149"/>
    </location>
</feature>
<dbReference type="RefSeq" id="WP_200379199.1">
    <property type="nucleotide sequence ID" value="NZ_NRRU01000058.1"/>
</dbReference>
<dbReference type="Pfam" id="PF16242">
    <property type="entry name" value="Pyrid_ox_like"/>
    <property type="match status" value="1"/>
</dbReference>
<reference evidence="2" key="2">
    <citation type="journal article" date="2020" name="Microorganisms">
        <title>Osmotic Adaptation and Compatible Solute Biosynthesis of Phototrophic Bacteria as Revealed from Genome Analyses.</title>
        <authorList>
            <person name="Imhoff J.F."/>
            <person name="Rahn T."/>
            <person name="Kunzel S."/>
            <person name="Keller A."/>
            <person name="Neulinger S.C."/>
        </authorList>
    </citation>
    <scope>NUCLEOTIDE SEQUENCE</scope>
    <source>
        <strain evidence="2">IM 151</strain>
    </source>
</reference>
<dbReference type="InterPro" id="IPR052917">
    <property type="entry name" value="Stress-Dev_Protein"/>
</dbReference>
<dbReference type="PANTHER" id="PTHR34818">
    <property type="entry name" value="PROTEIN BLI-3"/>
    <property type="match status" value="1"/>
</dbReference>
<reference evidence="2" key="1">
    <citation type="submission" date="2017-08" db="EMBL/GenBank/DDBJ databases">
        <authorList>
            <person name="Imhoff J.F."/>
            <person name="Rahn T."/>
            <person name="Kuenzel S."/>
            <person name="Neulinger S.C."/>
        </authorList>
    </citation>
    <scope>NUCLEOTIDE SEQUENCE</scope>
    <source>
        <strain evidence="2">IM 151</strain>
    </source>
</reference>
<keyword evidence="3" id="KW-1185">Reference proteome</keyword>
<dbReference type="SUPFAM" id="SSF50475">
    <property type="entry name" value="FMN-binding split barrel"/>
    <property type="match status" value="1"/>
</dbReference>
<protein>
    <recommendedName>
        <fullName evidence="1">General stress protein FMN-binding split barrel domain-containing protein</fullName>
    </recommendedName>
</protein>
<evidence type="ECO:0000313" key="3">
    <source>
        <dbReference type="Proteomes" id="UP001041814"/>
    </source>
</evidence>
<proteinExistence type="predicted"/>
<dbReference type="Gene3D" id="2.30.110.10">
    <property type="entry name" value="Electron Transport, Fmn-binding Protein, Chain A"/>
    <property type="match status" value="1"/>
</dbReference>
<dbReference type="EMBL" id="NRRU01000058">
    <property type="protein sequence ID" value="MBK1714193.1"/>
    <property type="molecule type" value="Genomic_DNA"/>
</dbReference>
<dbReference type="Proteomes" id="UP001041814">
    <property type="component" value="Unassembled WGS sequence"/>
</dbReference>
<organism evidence="2 3">
    <name type="scientific">Rubrivivax gelatinosus</name>
    <name type="common">Rhodocyclus gelatinosus</name>
    <name type="synonym">Rhodopseudomonas gelatinosa</name>
    <dbReference type="NCBI Taxonomy" id="28068"/>
    <lineage>
        <taxon>Bacteria</taxon>
        <taxon>Pseudomonadati</taxon>
        <taxon>Pseudomonadota</taxon>
        <taxon>Betaproteobacteria</taxon>
        <taxon>Burkholderiales</taxon>
        <taxon>Sphaerotilaceae</taxon>
        <taxon>Rubrivivax</taxon>
    </lineage>
</organism>
<dbReference type="PANTHER" id="PTHR34818:SF1">
    <property type="entry name" value="PROTEIN BLI-3"/>
    <property type="match status" value="1"/>
</dbReference>
<name>A0ABS1DWU4_RUBGE</name>
<sequence length="169" mass="18432">MKICPQTSEDGRRLAETLEGQRFAMLTLAEGGELKSRPLTPLEFDEHGRFWFFISQRTMQPLLGVGASEANLAFVDTARSTYVSITGQAEIVDSAERKAALWSAAARPWFPDGEHDPDLTLLRFAPRSAETWDGPHSQVVRLAAMAASVAAARPIGMGEHEHLKVGDGA</sequence>
<evidence type="ECO:0000313" key="2">
    <source>
        <dbReference type="EMBL" id="MBK1714193.1"/>
    </source>
</evidence>
<gene>
    <name evidence="2" type="ORF">CKO43_15575</name>
</gene>
<dbReference type="InterPro" id="IPR012349">
    <property type="entry name" value="Split_barrel_FMN-bd"/>
</dbReference>
<comment type="caution">
    <text evidence="2">The sequence shown here is derived from an EMBL/GenBank/DDBJ whole genome shotgun (WGS) entry which is preliminary data.</text>
</comment>
<evidence type="ECO:0000259" key="1">
    <source>
        <dbReference type="Pfam" id="PF16242"/>
    </source>
</evidence>